<sequence length="141" mass="15070">MADTKFNPEYFNTFANGTLPDHLGIRITATGQGELSAELEIAKHHLAPNGYLHAGTVVTLADTACGYACFSHLPEGAQNFTTIELKSNHLGTARDGAIAVTAKAVHLGKTTQVWDAIVTNKANGKTIALFRCTQMVLYPAQ</sequence>
<keyword evidence="4" id="KW-1185">Reference proteome</keyword>
<dbReference type="EMBL" id="CP136508">
    <property type="protein sequence ID" value="WUR13227.1"/>
    <property type="molecule type" value="Genomic_DNA"/>
</dbReference>
<dbReference type="PANTHER" id="PTHR43240">
    <property type="entry name" value="1,4-DIHYDROXY-2-NAPHTHOYL-COA THIOESTERASE 1"/>
    <property type="match status" value="1"/>
</dbReference>
<protein>
    <submittedName>
        <fullName evidence="3">PaaI family thioesterase</fullName>
        <ecNumber evidence="3">3.1.2.-</ecNumber>
    </submittedName>
</protein>
<dbReference type="CDD" id="cd03443">
    <property type="entry name" value="PaaI_thioesterase"/>
    <property type="match status" value="1"/>
</dbReference>
<proteinExistence type="predicted"/>
<dbReference type="GO" id="GO:0016787">
    <property type="term" value="F:hydrolase activity"/>
    <property type="evidence" value="ECO:0007669"/>
    <property type="project" value="UniProtKB-KW"/>
</dbReference>
<reference evidence="3 4" key="1">
    <citation type="journal article" date="2019" name="Int. J. Syst. Evol. Microbiol.">
        <title>The Draft Whole-Genome Sequence of the Antibiotic Producer Empedobacter haloabium ATCC 31962 Provides Indications for Its Taxonomic Reclassification.</title>
        <authorList>
            <person name="Miess H."/>
            <person name="Arlt P."/>
            <person name="Apel A.K."/>
            <person name="Weber T."/>
            <person name="Nieselt K."/>
            <person name="Hanssen F."/>
            <person name="Czemmel S."/>
            <person name="Nahnsen S."/>
            <person name="Gross H."/>
        </authorList>
    </citation>
    <scope>NUCLEOTIDE SEQUENCE [LARGE SCALE GENOMIC DNA]</scope>
    <source>
        <strain evidence="3 4">ATCC 31962</strain>
    </source>
</reference>
<organism evidence="3 4">
    <name type="scientific">[Empedobacter] haloabium</name>
    <dbReference type="NCBI Taxonomy" id="592317"/>
    <lineage>
        <taxon>Bacteria</taxon>
        <taxon>Pseudomonadati</taxon>
        <taxon>Pseudomonadota</taxon>
        <taxon>Betaproteobacteria</taxon>
        <taxon>Burkholderiales</taxon>
        <taxon>Oxalobacteraceae</taxon>
        <taxon>Telluria group</taxon>
        <taxon>Telluria group incertae sedis</taxon>
    </lineage>
</organism>
<dbReference type="EC" id="3.1.2.-" evidence="3"/>
<feature type="domain" description="Thioesterase" evidence="2">
    <location>
        <begin position="49"/>
        <end position="124"/>
    </location>
</feature>
<evidence type="ECO:0000259" key="2">
    <source>
        <dbReference type="Pfam" id="PF03061"/>
    </source>
</evidence>
<dbReference type="InterPro" id="IPR006683">
    <property type="entry name" value="Thioestr_dom"/>
</dbReference>
<dbReference type="Proteomes" id="UP000321323">
    <property type="component" value="Chromosome"/>
</dbReference>
<keyword evidence="1 3" id="KW-0378">Hydrolase</keyword>
<evidence type="ECO:0000313" key="4">
    <source>
        <dbReference type="Proteomes" id="UP000321323"/>
    </source>
</evidence>
<dbReference type="Pfam" id="PF03061">
    <property type="entry name" value="4HBT"/>
    <property type="match status" value="1"/>
</dbReference>
<accession>A0ABZ1UKH6</accession>
<dbReference type="InterPro" id="IPR029069">
    <property type="entry name" value="HotDog_dom_sf"/>
</dbReference>
<evidence type="ECO:0000313" key="3">
    <source>
        <dbReference type="EMBL" id="WUR13227.1"/>
    </source>
</evidence>
<dbReference type="InterPro" id="IPR003736">
    <property type="entry name" value="PAAI_dom"/>
</dbReference>
<gene>
    <name evidence="3" type="ORF">E7V67_026665</name>
</gene>
<dbReference type="NCBIfam" id="TIGR00369">
    <property type="entry name" value="unchar_dom_1"/>
    <property type="match status" value="1"/>
</dbReference>
<dbReference type="SUPFAM" id="SSF54637">
    <property type="entry name" value="Thioesterase/thiol ester dehydrase-isomerase"/>
    <property type="match status" value="1"/>
</dbReference>
<name>A0ABZ1UKH6_9BURK</name>
<evidence type="ECO:0000256" key="1">
    <source>
        <dbReference type="ARBA" id="ARBA00022801"/>
    </source>
</evidence>
<dbReference type="PANTHER" id="PTHR43240:SF8">
    <property type="entry name" value="PHENYLACETIC ACID DEGRADATION-RELATED PROTEIN"/>
    <property type="match status" value="1"/>
</dbReference>
<dbReference type="Gene3D" id="3.10.129.10">
    <property type="entry name" value="Hotdog Thioesterase"/>
    <property type="match status" value="1"/>
</dbReference>